<feature type="signal peptide" evidence="1">
    <location>
        <begin position="1"/>
        <end position="23"/>
    </location>
</feature>
<dbReference type="AlphaFoldDB" id="A0A7J7J741"/>
<name>A0A7J7J741_BUGNE</name>
<dbReference type="SUPFAM" id="SSF49742">
    <property type="entry name" value="PHM/PNGase F"/>
    <property type="match status" value="1"/>
</dbReference>
<dbReference type="InterPro" id="IPR008977">
    <property type="entry name" value="PHM/PNGase_F_dom_sf"/>
</dbReference>
<dbReference type="Pfam" id="PF01082">
    <property type="entry name" value="Cu2_monooxygen"/>
    <property type="match status" value="1"/>
</dbReference>
<dbReference type="Gene3D" id="2.60.120.310">
    <property type="entry name" value="Copper type II, ascorbate-dependent monooxygenase, N-terminal domain"/>
    <property type="match status" value="1"/>
</dbReference>
<dbReference type="GO" id="GO:0005507">
    <property type="term" value="F:copper ion binding"/>
    <property type="evidence" value="ECO:0007669"/>
    <property type="project" value="InterPro"/>
</dbReference>
<proteinExistence type="predicted"/>
<evidence type="ECO:0000256" key="1">
    <source>
        <dbReference type="SAM" id="SignalP"/>
    </source>
</evidence>
<dbReference type="InterPro" id="IPR036939">
    <property type="entry name" value="Cu2_ascorb_mOase_N_sf"/>
</dbReference>
<gene>
    <name evidence="3" type="ORF">EB796_019756</name>
</gene>
<evidence type="ECO:0000313" key="4">
    <source>
        <dbReference type="Proteomes" id="UP000593567"/>
    </source>
</evidence>
<evidence type="ECO:0000313" key="3">
    <source>
        <dbReference type="EMBL" id="KAF6021943.1"/>
    </source>
</evidence>
<protein>
    <recommendedName>
        <fullName evidence="2">Copper type II ascorbate-dependent monooxygenase N-terminal domain-containing protein</fullName>
    </recommendedName>
</protein>
<dbReference type="InterPro" id="IPR000323">
    <property type="entry name" value="Cu2_ascorb_mOase_N"/>
</dbReference>
<dbReference type="Proteomes" id="UP000593567">
    <property type="component" value="Unassembled WGS sequence"/>
</dbReference>
<accession>A0A7J7J741</accession>
<organism evidence="3 4">
    <name type="scientific">Bugula neritina</name>
    <name type="common">Brown bryozoan</name>
    <name type="synonym">Sertularia neritina</name>
    <dbReference type="NCBI Taxonomy" id="10212"/>
    <lineage>
        <taxon>Eukaryota</taxon>
        <taxon>Metazoa</taxon>
        <taxon>Spiralia</taxon>
        <taxon>Lophotrochozoa</taxon>
        <taxon>Bryozoa</taxon>
        <taxon>Gymnolaemata</taxon>
        <taxon>Cheilostomatida</taxon>
        <taxon>Flustrina</taxon>
        <taxon>Buguloidea</taxon>
        <taxon>Bugulidae</taxon>
        <taxon>Bugula</taxon>
    </lineage>
</organism>
<dbReference type="GO" id="GO:0016715">
    <property type="term" value="F:oxidoreductase activity, acting on paired donors, with incorporation or reduction of molecular oxygen, reduced ascorbate as one donor, and incorporation of one atom of oxygen"/>
    <property type="evidence" value="ECO:0007669"/>
    <property type="project" value="InterPro"/>
</dbReference>
<evidence type="ECO:0000259" key="2">
    <source>
        <dbReference type="Pfam" id="PF01082"/>
    </source>
</evidence>
<keyword evidence="4" id="KW-1185">Reference proteome</keyword>
<sequence>MASYLLPTMLSLCLIFCLHFSSATQSKMEIRMPNLRPSVEDYYVCTSIKVPSETYITQYEALADAGTAHHILLFGCYEPFSYDSSCDKHDIPSIEALIYSERKEDFQRATFGD</sequence>
<dbReference type="OrthoDB" id="6140666at2759"/>
<comment type="caution">
    <text evidence="3">The sequence shown here is derived from an EMBL/GenBank/DDBJ whole genome shotgun (WGS) entry which is preliminary data.</text>
</comment>
<dbReference type="EMBL" id="VXIV02002933">
    <property type="protein sequence ID" value="KAF6021943.1"/>
    <property type="molecule type" value="Genomic_DNA"/>
</dbReference>
<feature type="chain" id="PRO_5029620654" description="Copper type II ascorbate-dependent monooxygenase N-terminal domain-containing protein" evidence="1">
    <location>
        <begin position="24"/>
        <end position="113"/>
    </location>
</feature>
<feature type="domain" description="Copper type II ascorbate-dependent monooxygenase N-terminal" evidence="2">
    <location>
        <begin position="28"/>
        <end position="86"/>
    </location>
</feature>
<reference evidence="3" key="1">
    <citation type="submission" date="2020-06" db="EMBL/GenBank/DDBJ databases">
        <title>Draft genome of Bugula neritina, a colonial animal packing powerful symbionts and potential medicines.</title>
        <authorList>
            <person name="Rayko M."/>
        </authorList>
    </citation>
    <scope>NUCLEOTIDE SEQUENCE [LARGE SCALE GENOMIC DNA]</scope>
    <source>
        <strain evidence="3">Kwan_BN1</strain>
    </source>
</reference>
<keyword evidence="1" id="KW-0732">Signal</keyword>